<dbReference type="Proteomes" id="UP001166674">
    <property type="component" value="Unassembled WGS sequence"/>
</dbReference>
<accession>A0AA41TA16</accession>
<dbReference type="EMBL" id="JAATJV010429998">
    <property type="protein sequence ID" value="MBZ3889275.1"/>
    <property type="molecule type" value="Genomic_DNA"/>
</dbReference>
<comment type="caution">
    <text evidence="1">The sequence shown here is derived from an EMBL/GenBank/DDBJ whole genome shotgun (WGS) entry which is preliminary data.</text>
</comment>
<proteinExistence type="predicted"/>
<gene>
    <name evidence="1" type="ORF">SUZIE_202165</name>
</gene>
<feature type="non-terminal residue" evidence="1">
    <location>
        <position position="1"/>
    </location>
</feature>
<evidence type="ECO:0000313" key="1">
    <source>
        <dbReference type="EMBL" id="MBZ3889275.1"/>
    </source>
</evidence>
<name>A0AA41TA16_SCICA</name>
<organism evidence="1 2">
    <name type="scientific">Sciurus carolinensis</name>
    <name type="common">Eastern gray squirrel</name>
    <dbReference type="NCBI Taxonomy" id="30640"/>
    <lineage>
        <taxon>Eukaryota</taxon>
        <taxon>Metazoa</taxon>
        <taxon>Chordata</taxon>
        <taxon>Craniata</taxon>
        <taxon>Vertebrata</taxon>
        <taxon>Euteleostomi</taxon>
        <taxon>Mammalia</taxon>
        <taxon>Eutheria</taxon>
        <taxon>Euarchontoglires</taxon>
        <taxon>Glires</taxon>
        <taxon>Rodentia</taxon>
        <taxon>Sciuromorpha</taxon>
        <taxon>Sciuridae</taxon>
        <taxon>Sciurinae</taxon>
        <taxon>Sciurini</taxon>
        <taxon>Sciurus</taxon>
    </lineage>
</organism>
<evidence type="ECO:0000313" key="2">
    <source>
        <dbReference type="Proteomes" id="UP001166674"/>
    </source>
</evidence>
<protein>
    <submittedName>
        <fullName evidence="1">EMI domain-containing protein 1</fullName>
    </submittedName>
</protein>
<sequence length="68" mass="7311">EGLHQLREALKILAERVLILETMIGLYEPELGSGAGAGTGIPSLLRGKRGGHTANYRIVASRSRDKRG</sequence>
<keyword evidence="2" id="KW-1185">Reference proteome</keyword>
<reference evidence="1" key="1">
    <citation type="submission" date="2020-03" db="EMBL/GenBank/DDBJ databases">
        <title>Studies in the Genomics of Life Span.</title>
        <authorList>
            <person name="Glass D."/>
        </authorList>
    </citation>
    <scope>NUCLEOTIDE SEQUENCE</scope>
    <source>
        <strain evidence="1">SUZIE</strain>
        <tissue evidence="1">Muscle</tissue>
    </source>
</reference>
<dbReference type="AlphaFoldDB" id="A0AA41TA16"/>